<dbReference type="EMBL" id="UFYD01000001">
    <property type="protein sequence ID" value="STD14025.1"/>
    <property type="molecule type" value="Genomic_DNA"/>
</dbReference>
<feature type="transmembrane region" description="Helical" evidence="5">
    <location>
        <begin position="24"/>
        <end position="44"/>
    </location>
</feature>
<feature type="transmembrane region" description="Helical" evidence="5">
    <location>
        <begin position="99"/>
        <end position="121"/>
    </location>
</feature>
<proteinExistence type="predicted"/>
<dbReference type="Proteomes" id="UP000254876">
    <property type="component" value="Unassembled WGS sequence"/>
</dbReference>
<feature type="transmembrane region" description="Helical" evidence="5">
    <location>
        <begin position="64"/>
        <end position="87"/>
    </location>
</feature>
<evidence type="ECO:0000256" key="4">
    <source>
        <dbReference type="ARBA" id="ARBA00023136"/>
    </source>
</evidence>
<comment type="caution">
    <text evidence="6">The sequence shown here is derived from an EMBL/GenBank/DDBJ whole genome shotgun (WGS) entry which is preliminary data.</text>
</comment>
<evidence type="ECO:0000313" key="6">
    <source>
        <dbReference type="EMBL" id="STD14025.1"/>
    </source>
</evidence>
<keyword evidence="4 5" id="KW-0472">Membrane</keyword>
<dbReference type="InterPro" id="IPR032808">
    <property type="entry name" value="DoxX"/>
</dbReference>
<name>A0A7Z7Q0J4_9FLAO</name>
<comment type="subcellular location">
    <subcellularLocation>
        <location evidence="1">Membrane</location>
        <topology evidence="1">Multi-pass membrane protein</topology>
    </subcellularLocation>
</comment>
<dbReference type="AlphaFoldDB" id="A0A7Z7Q0J4"/>
<keyword evidence="3 5" id="KW-1133">Transmembrane helix</keyword>
<evidence type="ECO:0000256" key="2">
    <source>
        <dbReference type="ARBA" id="ARBA00022692"/>
    </source>
</evidence>
<keyword evidence="2 5" id="KW-0812">Transmembrane</keyword>
<evidence type="ECO:0000256" key="1">
    <source>
        <dbReference type="ARBA" id="ARBA00004141"/>
    </source>
</evidence>
<accession>A0A7Z7Q0J4</accession>
<sequence>MQNGTLPYHKIKKIRIMKNQFQQLFLRIAISVTMLSAVADRFGFWGDNSSWGNWKNFEVYTLKLTYFLPEILSIFSAYIATFLEILFPVMLILGYKTRIASYGSGILLLVFAVSMAVALGAKAPLDYSVWIGSAGAFLLAVQQEYSYSIDSMLQKK</sequence>
<reference evidence="6 7" key="1">
    <citation type="submission" date="2018-06" db="EMBL/GenBank/DDBJ databases">
        <authorList>
            <consortium name="Pathogen Informatics"/>
            <person name="Doyle S."/>
        </authorList>
    </citation>
    <scope>NUCLEOTIDE SEQUENCE [LARGE SCALE GENOMIC DNA]</scope>
    <source>
        <strain evidence="6 7">NCTC10588</strain>
    </source>
</reference>
<evidence type="ECO:0000313" key="7">
    <source>
        <dbReference type="Proteomes" id="UP000254876"/>
    </source>
</evidence>
<dbReference type="GO" id="GO:0016020">
    <property type="term" value="C:membrane"/>
    <property type="evidence" value="ECO:0007669"/>
    <property type="project" value="UniProtKB-SubCell"/>
</dbReference>
<dbReference type="Pfam" id="PF07681">
    <property type="entry name" value="DoxX"/>
    <property type="match status" value="1"/>
</dbReference>
<evidence type="ECO:0000256" key="5">
    <source>
        <dbReference type="SAM" id="Phobius"/>
    </source>
</evidence>
<organism evidence="6 7">
    <name type="scientific">Elizabethkingia anophelis</name>
    <dbReference type="NCBI Taxonomy" id="1117645"/>
    <lineage>
        <taxon>Bacteria</taxon>
        <taxon>Pseudomonadati</taxon>
        <taxon>Bacteroidota</taxon>
        <taxon>Flavobacteriia</taxon>
        <taxon>Flavobacteriales</taxon>
        <taxon>Weeksellaceae</taxon>
        <taxon>Elizabethkingia</taxon>
    </lineage>
</organism>
<protein>
    <submittedName>
        <fullName evidence="6">DoxX</fullName>
    </submittedName>
</protein>
<gene>
    <name evidence="6" type="ORF">NCTC10588_03884</name>
</gene>
<evidence type="ECO:0000256" key="3">
    <source>
        <dbReference type="ARBA" id="ARBA00022989"/>
    </source>
</evidence>